<protein>
    <recommendedName>
        <fullName evidence="7 10">Peroxisomal membrane protein PEX14</fullName>
    </recommendedName>
    <alternativeName>
        <fullName evidence="8 10">Peroxin-14</fullName>
    </alternativeName>
</protein>
<evidence type="ECO:0000313" key="13">
    <source>
        <dbReference type="EMBL" id="CEJ94207.1"/>
    </source>
</evidence>
<comment type="subcellular location">
    <subcellularLocation>
        <location evidence="9 10">Peroxisome membrane</location>
    </subcellularLocation>
</comment>
<feature type="compositionally biased region" description="Low complexity" evidence="11">
    <location>
        <begin position="311"/>
        <end position="329"/>
    </location>
</feature>
<dbReference type="GO" id="GO:0016560">
    <property type="term" value="P:protein import into peroxisome matrix, docking"/>
    <property type="evidence" value="ECO:0007669"/>
    <property type="project" value="UniProtKB-UniRule"/>
</dbReference>
<evidence type="ECO:0000313" key="14">
    <source>
        <dbReference type="Proteomes" id="UP000039046"/>
    </source>
</evidence>
<evidence type="ECO:0000256" key="9">
    <source>
        <dbReference type="ARBA" id="ARBA00046271"/>
    </source>
</evidence>
<dbReference type="PANTHER" id="PTHR23058:SF0">
    <property type="entry name" value="PEROXISOMAL MEMBRANE PROTEIN PEX14"/>
    <property type="match status" value="1"/>
</dbReference>
<evidence type="ECO:0000256" key="10">
    <source>
        <dbReference type="RuleBase" id="RU367032"/>
    </source>
</evidence>
<dbReference type="EMBL" id="CDHN01000006">
    <property type="protein sequence ID" value="CEJ94207.1"/>
    <property type="molecule type" value="Genomic_DNA"/>
</dbReference>
<evidence type="ECO:0000256" key="1">
    <source>
        <dbReference type="ARBA" id="ARBA00005443"/>
    </source>
</evidence>
<gene>
    <name evidence="13" type="ORF">VHEMI09752</name>
</gene>
<reference evidence="13 14" key="1">
    <citation type="journal article" date="2015" name="Genome Announc.">
        <title>Draft Genome Sequence and Gene Annotation of the Entomopathogenic Fungus Verticillium hemipterigenum.</title>
        <authorList>
            <person name="Horn F."/>
            <person name="Habel A."/>
            <person name="Scharf D.H."/>
            <person name="Dworschak J."/>
            <person name="Brakhage A.A."/>
            <person name="Guthke R."/>
            <person name="Hertweck C."/>
            <person name="Linde J."/>
        </authorList>
    </citation>
    <scope>NUCLEOTIDE SEQUENCE [LARGE SCALE GENOMIC DNA]</scope>
</reference>
<evidence type="ECO:0000256" key="11">
    <source>
        <dbReference type="SAM" id="MobiDB-lite"/>
    </source>
</evidence>
<dbReference type="GO" id="GO:1990429">
    <property type="term" value="C:peroxisomal importomer complex"/>
    <property type="evidence" value="ECO:0007669"/>
    <property type="project" value="TreeGrafter"/>
</dbReference>
<keyword evidence="2 10" id="KW-0813">Transport</keyword>
<proteinExistence type="inferred from homology"/>
<evidence type="ECO:0000256" key="4">
    <source>
        <dbReference type="ARBA" id="ARBA00023010"/>
    </source>
</evidence>
<sequence length="395" mass="42944">MLLRTELPRPVLASGRILHNYRAHAAHVRLVPAVEASSPSSFTIPIDRFPSSAELYPLSTSPTMAIREELVASAPAVLQDPSVASSSVENRITFLRSKNLTQEEIDVAMSRTGAGPPPPPPGASPYANAVGPAQPYYQPYSQYAWQPPPQIPRRDWRDWFIMATVVSGVSYGLYSLGKRYVYPLVAPPTPEKLEQDKQHISDQFDRAFNLVEQLAKDTEDLKKTEQLRSEKLDTALTELETVMAELKTANRRRDDDALRIRDEIQALKDAIPKAMEGQKKATDNRLYEINTELTSLKTIISQRMATASKIATTTPASPAAPASPAVPSPKVEDAPETPEPAAASTSSEPPKTLAQGAYNKTTRLSGSSGKPSIPAWQVAMANKNNATAEGSSSSS</sequence>
<dbReference type="AlphaFoldDB" id="A0A0A1TS49"/>
<evidence type="ECO:0000256" key="2">
    <source>
        <dbReference type="ARBA" id="ARBA00022448"/>
    </source>
</evidence>
<keyword evidence="6 10" id="KW-0576">Peroxisome</keyword>
<evidence type="ECO:0000256" key="8">
    <source>
        <dbReference type="ARBA" id="ARBA00029691"/>
    </source>
</evidence>
<evidence type="ECO:0000256" key="3">
    <source>
        <dbReference type="ARBA" id="ARBA00022927"/>
    </source>
</evidence>
<evidence type="ECO:0000256" key="7">
    <source>
        <dbReference type="ARBA" id="ARBA00029502"/>
    </source>
</evidence>
<keyword evidence="14" id="KW-1185">Reference proteome</keyword>
<dbReference type="OrthoDB" id="5549158at2759"/>
<dbReference type="PANTHER" id="PTHR23058">
    <property type="entry name" value="PEROXISOMAL MEMBRANE PROTEIN PEX14"/>
    <property type="match status" value="1"/>
</dbReference>
<feature type="compositionally biased region" description="Polar residues" evidence="11">
    <location>
        <begin position="358"/>
        <end position="370"/>
    </location>
</feature>
<feature type="domain" description="Peroxisome membrane anchor protein Pex14p N-terminal" evidence="12">
    <location>
        <begin position="67"/>
        <end position="110"/>
    </location>
</feature>
<comment type="function">
    <text evidence="10">Component of the PEX13-PEX14 docking complex, a translocon channel that specifically mediates the import of peroxisomal cargo proteins bound to PEX5 receptor. The PEX13-PEX14 docking complex forms a large import pore which can be opened to a diameter of about 9 nm. Mechanistically, PEX5 receptor along with cargo proteins associates with the PEX14 subunit of the PEX13-PEX14 docking complex in the cytosol, leading to the insertion of the receptor into the organelle membrane with the concomitant translocation of the cargo into the peroxisome matrix.</text>
</comment>
<feature type="region of interest" description="Disordered" evidence="11">
    <location>
        <begin position="311"/>
        <end position="375"/>
    </location>
</feature>
<dbReference type="Pfam" id="PF04695">
    <property type="entry name" value="Pex14_N"/>
    <property type="match status" value="1"/>
</dbReference>
<evidence type="ECO:0000256" key="6">
    <source>
        <dbReference type="ARBA" id="ARBA00023140"/>
    </source>
</evidence>
<organism evidence="13 14">
    <name type="scientific">[Torrubiella] hemipterigena</name>
    <dbReference type="NCBI Taxonomy" id="1531966"/>
    <lineage>
        <taxon>Eukaryota</taxon>
        <taxon>Fungi</taxon>
        <taxon>Dikarya</taxon>
        <taxon>Ascomycota</taxon>
        <taxon>Pezizomycotina</taxon>
        <taxon>Sordariomycetes</taxon>
        <taxon>Hypocreomycetidae</taxon>
        <taxon>Hypocreales</taxon>
        <taxon>Clavicipitaceae</taxon>
        <taxon>Clavicipitaceae incertae sedis</taxon>
        <taxon>'Torrubiella' clade</taxon>
    </lineage>
</organism>
<dbReference type="InterPro" id="IPR025655">
    <property type="entry name" value="PEX14"/>
</dbReference>
<feature type="compositionally biased region" description="Low complexity" evidence="11">
    <location>
        <begin position="339"/>
        <end position="350"/>
    </location>
</feature>
<keyword evidence="4" id="KW-0811">Translocation</keyword>
<dbReference type="InterPro" id="IPR006785">
    <property type="entry name" value="Pex14_N"/>
</dbReference>
<keyword evidence="3 10" id="KW-0653">Protein transport</keyword>
<name>A0A0A1TS49_9HYPO</name>
<accession>A0A0A1TS49</accession>
<dbReference type="GO" id="GO:0005102">
    <property type="term" value="F:signaling receptor binding"/>
    <property type="evidence" value="ECO:0007669"/>
    <property type="project" value="TreeGrafter"/>
</dbReference>
<comment type="similarity">
    <text evidence="1 10">Belongs to the peroxin-14 family.</text>
</comment>
<evidence type="ECO:0000259" key="12">
    <source>
        <dbReference type="Pfam" id="PF04695"/>
    </source>
</evidence>
<evidence type="ECO:0000256" key="5">
    <source>
        <dbReference type="ARBA" id="ARBA00023136"/>
    </source>
</evidence>
<dbReference type="GO" id="GO:0005778">
    <property type="term" value="C:peroxisomal membrane"/>
    <property type="evidence" value="ECO:0007669"/>
    <property type="project" value="UniProtKB-SubCell"/>
</dbReference>
<dbReference type="InterPro" id="IPR036388">
    <property type="entry name" value="WH-like_DNA-bd_sf"/>
</dbReference>
<keyword evidence="5 10" id="KW-0472">Membrane</keyword>
<dbReference type="Gene3D" id="1.10.10.10">
    <property type="entry name" value="Winged helix-like DNA-binding domain superfamily/Winged helix DNA-binding domain"/>
    <property type="match status" value="1"/>
</dbReference>
<dbReference type="Proteomes" id="UP000039046">
    <property type="component" value="Unassembled WGS sequence"/>
</dbReference>